<sequence>MSGNDRTPVTVIGLGSMGAALAQAFVRAGHPTTVWNRSAEKAAPLVAQGAVHHEDIADAVAASPLVIACLTTYDATLAALAPAAAALTGRTLVTLNSGTPRGARQMDDRAAGYGARFLDGAVKNVPAAVGLPDTLLYYSGDRATYDEHETTLRVLGGDTVHLGEEPDLAALYESAVGATLLPTLIGFFHGAALLSSRGLKAGSMVPYSVKWLEMIIALLPGIAEEIDSGDYSRPLSSVGNFYEGIAYDKELGEEANLDVAWTEPMHDLLRRAVAEGHREESFSVLYELLRKPAQSRV</sequence>
<comment type="similarity">
    <text evidence="1">Belongs to the HIBADH-related family.</text>
</comment>
<dbReference type="RefSeq" id="WP_219689538.1">
    <property type="nucleotide sequence ID" value="NZ_WMBF01000162.1"/>
</dbReference>
<dbReference type="EMBL" id="WMBF01000162">
    <property type="protein sequence ID" value="MBW5423145.1"/>
    <property type="molecule type" value="Genomic_DNA"/>
</dbReference>
<comment type="caution">
    <text evidence="5">The sequence shown here is derived from an EMBL/GenBank/DDBJ whole genome shotgun (WGS) entry which is preliminary data.</text>
</comment>
<protein>
    <submittedName>
        <fullName evidence="5">NAD(P)-dependent oxidoreductase</fullName>
    </submittedName>
</protein>
<dbReference type="PANTHER" id="PTHR43580:SF2">
    <property type="entry name" value="CYTOKINE-LIKE NUCLEAR FACTOR N-PAC"/>
    <property type="match status" value="1"/>
</dbReference>
<accession>A0ABS6YP17</accession>
<name>A0ABS6YP17_9ACTN</name>
<reference evidence="5 6" key="1">
    <citation type="submission" date="2019-11" db="EMBL/GenBank/DDBJ databases">
        <authorList>
            <person name="Ay H."/>
        </authorList>
    </citation>
    <scope>NUCLEOTIDE SEQUENCE [LARGE SCALE GENOMIC DNA]</scope>
    <source>
        <strain evidence="5 6">BG9H</strain>
    </source>
</reference>
<proteinExistence type="inferred from homology"/>
<dbReference type="Pfam" id="PF03446">
    <property type="entry name" value="NAD_binding_2"/>
    <property type="match status" value="1"/>
</dbReference>
<feature type="domain" description="6-phosphogluconate dehydrogenase NADP-binding" evidence="3">
    <location>
        <begin position="9"/>
        <end position="163"/>
    </location>
</feature>
<dbReference type="InterPro" id="IPR036291">
    <property type="entry name" value="NAD(P)-bd_dom_sf"/>
</dbReference>
<dbReference type="InterPro" id="IPR013328">
    <property type="entry name" value="6PGD_dom2"/>
</dbReference>
<dbReference type="Pfam" id="PF21761">
    <property type="entry name" value="RedAm-like_C"/>
    <property type="match status" value="1"/>
</dbReference>
<evidence type="ECO:0000313" key="6">
    <source>
        <dbReference type="Proteomes" id="UP001197114"/>
    </source>
</evidence>
<evidence type="ECO:0000259" key="3">
    <source>
        <dbReference type="Pfam" id="PF03446"/>
    </source>
</evidence>
<dbReference type="SUPFAM" id="SSF51735">
    <property type="entry name" value="NAD(P)-binding Rossmann-fold domains"/>
    <property type="match status" value="1"/>
</dbReference>
<dbReference type="Proteomes" id="UP001197114">
    <property type="component" value="Unassembled WGS sequence"/>
</dbReference>
<dbReference type="Gene3D" id="1.10.1040.10">
    <property type="entry name" value="N-(1-d-carboxylethyl)-l-norvaline Dehydrogenase, domain 2"/>
    <property type="match status" value="1"/>
</dbReference>
<evidence type="ECO:0000259" key="4">
    <source>
        <dbReference type="Pfam" id="PF21761"/>
    </source>
</evidence>
<dbReference type="InterPro" id="IPR051265">
    <property type="entry name" value="HIBADH-related_NP60_sf"/>
</dbReference>
<dbReference type="InterPro" id="IPR015815">
    <property type="entry name" value="HIBADH-related"/>
</dbReference>
<dbReference type="PIRSF" id="PIRSF000103">
    <property type="entry name" value="HIBADH"/>
    <property type="match status" value="1"/>
</dbReference>
<dbReference type="PANTHER" id="PTHR43580">
    <property type="entry name" value="OXIDOREDUCTASE GLYR1-RELATED"/>
    <property type="match status" value="1"/>
</dbReference>
<dbReference type="InterPro" id="IPR006115">
    <property type="entry name" value="6PGDH_NADP-bd"/>
</dbReference>
<dbReference type="Gene3D" id="3.40.50.720">
    <property type="entry name" value="NAD(P)-binding Rossmann-like Domain"/>
    <property type="match status" value="1"/>
</dbReference>
<gene>
    <name evidence="5" type="ORF">GKQ77_16485</name>
</gene>
<feature type="domain" description="NADPH-dependent reductive aminase-like C-terminal" evidence="4">
    <location>
        <begin position="166"/>
        <end position="291"/>
    </location>
</feature>
<evidence type="ECO:0000313" key="5">
    <source>
        <dbReference type="EMBL" id="MBW5423145.1"/>
    </source>
</evidence>
<keyword evidence="2" id="KW-0560">Oxidoreductase</keyword>
<keyword evidence="6" id="KW-1185">Reference proteome</keyword>
<dbReference type="InterPro" id="IPR048666">
    <property type="entry name" value="RedAm-like_C"/>
</dbReference>
<organism evidence="5 6">
    <name type="scientific">Streptomyces anatolicus</name>
    <dbReference type="NCBI Taxonomy" id="2675858"/>
    <lineage>
        <taxon>Bacteria</taxon>
        <taxon>Bacillati</taxon>
        <taxon>Actinomycetota</taxon>
        <taxon>Actinomycetes</taxon>
        <taxon>Kitasatosporales</taxon>
        <taxon>Streptomycetaceae</taxon>
        <taxon>Streptomyces</taxon>
    </lineage>
</organism>
<evidence type="ECO:0000256" key="2">
    <source>
        <dbReference type="ARBA" id="ARBA00023002"/>
    </source>
</evidence>
<evidence type="ECO:0000256" key="1">
    <source>
        <dbReference type="ARBA" id="ARBA00009080"/>
    </source>
</evidence>